<evidence type="ECO:0000313" key="3">
    <source>
        <dbReference type="Proteomes" id="UP000663864"/>
    </source>
</evidence>
<feature type="compositionally biased region" description="Basic and acidic residues" evidence="1">
    <location>
        <begin position="50"/>
        <end position="59"/>
    </location>
</feature>
<dbReference type="EMBL" id="CAJNOT010000222">
    <property type="protein sequence ID" value="CAF0900487.1"/>
    <property type="molecule type" value="Genomic_DNA"/>
</dbReference>
<evidence type="ECO:0000256" key="1">
    <source>
        <dbReference type="SAM" id="MobiDB-lite"/>
    </source>
</evidence>
<reference evidence="2" key="1">
    <citation type="submission" date="2021-02" db="EMBL/GenBank/DDBJ databases">
        <authorList>
            <person name="Nowell W R."/>
        </authorList>
    </citation>
    <scope>NUCLEOTIDE SEQUENCE</scope>
</reference>
<feature type="region of interest" description="Disordered" evidence="1">
    <location>
        <begin position="38"/>
        <end position="93"/>
    </location>
</feature>
<feature type="region of interest" description="Disordered" evidence="1">
    <location>
        <begin position="138"/>
        <end position="166"/>
    </location>
</feature>
<dbReference type="Proteomes" id="UP000663864">
    <property type="component" value="Unassembled WGS sequence"/>
</dbReference>
<protein>
    <submittedName>
        <fullName evidence="2">Uncharacterized protein</fullName>
    </submittedName>
</protein>
<gene>
    <name evidence="2" type="ORF">ZHD862_LOCUS7360</name>
</gene>
<feature type="compositionally biased region" description="Low complexity" evidence="1">
    <location>
        <begin position="140"/>
        <end position="161"/>
    </location>
</feature>
<dbReference type="InterPro" id="IPR013083">
    <property type="entry name" value="Znf_RING/FYVE/PHD"/>
</dbReference>
<evidence type="ECO:0000313" key="2">
    <source>
        <dbReference type="EMBL" id="CAF0900487.1"/>
    </source>
</evidence>
<comment type="caution">
    <text evidence="2">The sequence shown here is derived from an EMBL/GenBank/DDBJ whole genome shotgun (WGS) entry which is preliminary data.</text>
</comment>
<dbReference type="AlphaFoldDB" id="A0A813ZJN9"/>
<sequence length="178" mass="19518">MLSSLKKWVHDVTVDLTPPPSRSSPSSSFSIFSSSSITESIPNNFNSIKPFHEQRKSRDSSSSAVYLSRPISMDSLQSSRKPPILISQPPTSPVELDLSHLNREEQEHIANVLRRARAVEEQQSNLLSVTIPSIMSPPASITSSTLTSSSSSSSSTTSFTSEQLEKNDNEICQVKKVI</sequence>
<name>A0A813ZJN9_9BILA</name>
<organism evidence="2 3">
    <name type="scientific">Rotaria sordida</name>
    <dbReference type="NCBI Taxonomy" id="392033"/>
    <lineage>
        <taxon>Eukaryota</taxon>
        <taxon>Metazoa</taxon>
        <taxon>Spiralia</taxon>
        <taxon>Gnathifera</taxon>
        <taxon>Rotifera</taxon>
        <taxon>Eurotatoria</taxon>
        <taxon>Bdelloidea</taxon>
        <taxon>Philodinida</taxon>
        <taxon>Philodinidae</taxon>
        <taxon>Rotaria</taxon>
    </lineage>
</organism>
<dbReference type="Gene3D" id="3.30.40.10">
    <property type="entry name" value="Zinc/RING finger domain, C3HC4 (zinc finger)"/>
    <property type="match status" value="1"/>
</dbReference>
<accession>A0A813ZJN9</accession>
<proteinExistence type="predicted"/>